<name>A0AAD5VPQ6_9AGAR</name>
<organism evidence="1 2">
    <name type="scientific">Leucocoprinus birnbaumii</name>
    <dbReference type="NCBI Taxonomy" id="56174"/>
    <lineage>
        <taxon>Eukaryota</taxon>
        <taxon>Fungi</taxon>
        <taxon>Dikarya</taxon>
        <taxon>Basidiomycota</taxon>
        <taxon>Agaricomycotina</taxon>
        <taxon>Agaricomycetes</taxon>
        <taxon>Agaricomycetidae</taxon>
        <taxon>Agaricales</taxon>
        <taxon>Agaricineae</taxon>
        <taxon>Agaricaceae</taxon>
        <taxon>Leucocoprinus</taxon>
    </lineage>
</organism>
<evidence type="ECO:0000313" key="1">
    <source>
        <dbReference type="EMBL" id="KAJ3566129.1"/>
    </source>
</evidence>
<dbReference type="AlphaFoldDB" id="A0AAD5VPQ6"/>
<sequence>MVFNGIPFSLALLSFCIFSVFLVLFLVLPLCGHVLTIGSIRPTCSLQNVRFVRAKLYSISASSIQFLLHVPNSREPFWAKLFVQDYYYRDLKCDVSIAKIEITLWFFPMLFRFTAGPLLTVKFDDFRLRVYNSEYTPRWVRELRDNLIYTAINEETVRLHQFMPRFVLSGLISMTGYNRDTDEVEKPGLEANQGLDEVKIQGKVQQWHIHNARNNRMYTFDTMEMELRDSWVEGRESLVLITHDSKWTKLPLVGQISDESLLRYFGRTLAQAPIELMKMINDPMSVVNMDVSRCDITFKRFHLKDSALVKQGSVLVKQKYEKSKDHGVLSEACIDKFVQALVSVYDQREE</sequence>
<protein>
    <submittedName>
        <fullName evidence="1">Uncharacterized protein</fullName>
    </submittedName>
</protein>
<evidence type="ECO:0000313" key="2">
    <source>
        <dbReference type="Proteomes" id="UP001213000"/>
    </source>
</evidence>
<reference evidence="1" key="1">
    <citation type="submission" date="2022-07" db="EMBL/GenBank/DDBJ databases">
        <title>Genome Sequence of Leucocoprinus birnbaumii.</title>
        <authorList>
            <person name="Buettner E."/>
        </authorList>
    </citation>
    <scope>NUCLEOTIDE SEQUENCE</scope>
    <source>
        <strain evidence="1">VT141</strain>
    </source>
</reference>
<accession>A0AAD5VPQ6</accession>
<dbReference type="EMBL" id="JANIEX010000511">
    <property type="protein sequence ID" value="KAJ3566129.1"/>
    <property type="molecule type" value="Genomic_DNA"/>
</dbReference>
<gene>
    <name evidence="1" type="ORF">NP233_g7196</name>
</gene>
<proteinExistence type="predicted"/>
<dbReference type="Proteomes" id="UP001213000">
    <property type="component" value="Unassembled WGS sequence"/>
</dbReference>
<comment type="caution">
    <text evidence="1">The sequence shown here is derived from an EMBL/GenBank/DDBJ whole genome shotgun (WGS) entry which is preliminary data.</text>
</comment>
<keyword evidence="2" id="KW-1185">Reference proteome</keyword>